<proteinExistence type="predicted"/>
<dbReference type="InterPro" id="IPR042150">
    <property type="entry name" value="MmRce1-like"/>
</dbReference>
<feature type="transmembrane region" description="Helical" evidence="1">
    <location>
        <begin position="326"/>
        <end position="344"/>
    </location>
</feature>
<keyword evidence="4" id="KW-0378">Hydrolase</keyword>
<name>A0A173VB95_9FIRM</name>
<dbReference type="Proteomes" id="UP000478483">
    <property type="component" value="Unassembled WGS sequence"/>
</dbReference>
<dbReference type="Pfam" id="PF02517">
    <property type="entry name" value="Rce1-like"/>
    <property type="match status" value="1"/>
</dbReference>
<feature type="transmembrane region" description="Helical" evidence="1">
    <location>
        <begin position="72"/>
        <end position="95"/>
    </location>
</feature>
<feature type="transmembrane region" description="Helical" evidence="1">
    <location>
        <begin position="260"/>
        <end position="281"/>
    </location>
</feature>
<feature type="transmembrane region" description="Helical" evidence="1">
    <location>
        <begin position="193"/>
        <end position="218"/>
    </location>
</feature>
<gene>
    <name evidence="3" type="ORF">ERS852572_02827</name>
    <name evidence="4" type="ORF">GMD50_11365</name>
</gene>
<dbReference type="OrthoDB" id="9777755at2"/>
<dbReference type="InterPro" id="IPR003675">
    <property type="entry name" value="Rce1/LyrA-like_dom"/>
</dbReference>
<reference evidence="4 6" key="2">
    <citation type="journal article" date="2019" name="Nat. Med.">
        <title>A library of human gut bacterial isolates paired with longitudinal multiomics data enables mechanistic microbiome research.</title>
        <authorList>
            <person name="Poyet M."/>
            <person name="Groussin M."/>
            <person name="Gibbons S.M."/>
            <person name="Avila-Pacheco J."/>
            <person name="Jiang X."/>
            <person name="Kearney S.M."/>
            <person name="Perrotta A.R."/>
            <person name="Berdy B."/>
            <person name="Zhao S."/>
            <person name="Lieberman T.D."/>
            <person name="Swanson P.K."/>
            <person name="Smith M."/>
            <person name="Roesemann S."/>
            <person name="Alexander J.E."/>
            <person name="Rich S.A."/>
            <person name="Livny J."/>
            <person name="Vlamakis H."/>
            <person name="Clish C."/>
            <person name="Bullock K."/>
            <person name="Deik A."/>
            <person name="Scott J."/>
            <person name="Pierce K.A."/>
            <person name="Xavier R.J."/>
            <person name="Alm E.J."/>
        </authorList>
    </citation>
    <scope>NUCLEOTIDE SEQUENCE [LARGE SCALE GENOMIC DNA]</scope>
    <source>
        <strain evidence="4 6">BIOML-A1</strain>
    </source>
</reference>
<evidence type="ECO:0000256" key="1">
    <source>
        <dbReference type="SAM" id="Phobius"/>
    </source>
</evidence>
<evidence type="ECO:0000313" key="6">
    <source>
        <dbReference type="Proteomes" id="UP000478483"/>
    </source>
</evidence>
<keyword evidence="1" id="KW-1133">Transmembrane helix</keyword>
<feature type="transmembrane region" description="Helical" evidence="1">
    <location>
        <begin position="230"/>
        <end position="248"/>
    </location>
</feature>
<dbReference type="GO" id="GO:0080120">
    <property type="term" value="P:CAAX-box protein maturation"/>
    <property type="evidence" value="ECO:0007669"/>
    <property type="project" value="UniProtKB-ARBA"/>
</dbReference>
<dbReference type="RefSeq" id="WP_015520005.1">
    <property type="nucleotide sequence ID" value="NZ_CABIYH010000023.1"/>
</dbReference>
<evidence type="ECO:0000313" key="5">
    <source>
        <dbReference type="Proteomes" id="UP000095350"/>
    </source>
</evidence>
<dbReference type="Proteomes" id="UP000095350">
    <property type="component" value="Unassembled WGS sequence"/>
</dbReference>
<organism evidence="3 5">
    <name type="scientific">Roseburia intestinalis</name>
    <dbReference type="NCBI Taxonomy" id="166486"/>
    <lineage>
        <taxon>Bacteria</taxon>
        <taxon>Bacillati</taxon>
        <taxon>Bacillota</taxon>
        <taxon>Clostridia</taxon>
        <taxon>Lachnospirales</taxon>
        <taxon>Lachnospiraceae</taxon>
        <taxon>Roseburia</taxon>
    </lineage>
</organism>
<keyword evidence="1" id="KW-0812">Transmembrane</keyword>
<keyword evidence="4" id="KW-0482">Metalloprotease</keyword>
<reference evidence="3 5" key="1">
    <citation type="submission" date="2015-09" db="EMBL/GenBank/DDBJ databases">
        <authorList>
            <consortium name="Pathogen Informatics"/>
        </authorList>
    </citation>
    <scope>NUCLEOTIDE SEQUENCE [LARGE SCALE GENOMIC DNA]</scope>
    <source>
        <strain evidence="3 5">2789STDY5834960</strain>
    </source>
</reference>
<accession>A0A173VB95</accession>
<dbReference type="AlphaFoldDB" id="A0A173VB95"/>
<dbReference type="GO" id="GO:0004175">
    <property type="term" value="F:endopeptidase activity"/>
    <property type="evidence" value="ECO:0007669"/>
    <property type="project" value="UniProtKB-ARBA"/>
</dbReference>
<dbReference type="GO" id="GO:0008237">
    <property type="term" value="F:metallopeptidase activity"/>
    <property type="evidence" value="ECO:0007669"/>
    <property type="project" value="UniProtKB-KW"/>
</dbReference>
<feature type="transmembrane region" description="Helical" evidence="1">
    <location>
        <begin position="288"/>
        <end position="306"/>
    </location>
</feature>
<dbReference type="PaxDb" id="166486-ERS852572_02827"/>
<sequence>MEQKEMAKTRLIIYVLMAYGLTCLMGILMWYGSTKGYDLTVFPTAQMMYPAAGVIIGLFLAHKGEKILPAGFFITVLATTGVLIVLALLSVFLPVNDLNIAGMTMSVYNLISQYILIIGSIVALVFLAVAGNEKRAAAGLTRQNWKSAVLIVLAFVGIYIVRTVVSVAVQGVSDGSGMQYVKEWAAMFKNPMMWLNIAALPINYFFVFIAFFGEEYGWRYYLQPVLQKRFGLRAGVIILGVVWGLWHIPDDLFYYTQTSGIQMIFAQQITCISLGIFFAYAYMKTQNIWVPVCLHYLNNNLIPIISGTFSADVLENQTVSWKDLPVALVLNGLCFGFFLLADVFKKKEVQEEE</sequence>
<dbReference type="EMBL" id="WNAJ01000013">
    <property type="protein sequence ID" value="MTR85639.1"/>
    <property type="molecule type" value="Genomic_DNA"/>
</dbReference>
<feature type="domain" description="CAAX prenyl protease 2/Lysostaphin resistance protein A-like" evidence="2">
    <location>
        <begin position="202"/>
        <end position="299"/>
    </location>
</feature>
<dbReference type="GO" id="GO:0006508">
    <property type="term" value="P:proteolysis"/>
    <property type="evidence" value="ECO:0007669"/>
    <property type="project" value="UniProtKB-KW"/>
</dbReference>
<keyword evidence="1" id="KW-0472">Membrane</keyword>
<feature type="transmembrane region" description="Helical" evidence="1">
    <location>
        <begin position="39"/>
        <end position="60"/>
    </location>
</feature>
<evidence type="ECO:0000313" key="4">
    <source>
        <dbReference type="EMBL" id="MTR85639.1"/>
    </source>
</evidence>
<feature type="transmembrane region" description="Helical" evidence="1">
    <location>
        <begin position="12"/>
        <end position="33"/>
    </location>
</feature>
<dbReference type="STRING" id="166486.ERS852572_02827"/>
<protein>
    <submittedName>
        <fullName evidence="3">CAAX amino terminal protease self-immunity</fullName>
    </submittedName>
    <submittedName>
        <fullName evidence="4">CPBP family intramembrane metalloprotease</fullName>
    </submittedName>
</protein>
<dbReference type="PANTHER" id="PTHR35797">
    <property type="entry name" value="PROTEASE-RELATED"/>
    <property type="match status" value="1"/>
</dbReference>
<dbReference type="EMBL" id="CYXZ01000023">
    <property type="protein sequence ID" value="CUN24649.1"/>
    <property type="molecule type" value="Genomic_DNA"/>
</dbReference>
<dbReference type="PANTHER" id="PTHR35797:SF1">
    <property type="entry name" value="PROTEASE"/>
    <property type="match status" value="1"/>
</dbReference>
<evidence type="ECO:0000259" key="2">
    <source>
        <dbReference type="Pfam" id="PF02517"/>
    </source>
</evidence>
<feature type="transmembrane region" description="Helical" evidence="1">
    <location>
        <begin position="107"/>
        <end position="129"/>
    </location>
</feature>
<keyword evidence="3" id="KW-0645">Protease</keyword>
<evidence type="ECO:0000313" key="3">
    <source>
        <dbReference type="EMBL" id="CUN24649.1"/>
    </source>
</evidence>
<feature type="transmembrane region" description="Helical" evidence="1">
    <location>
        <begin position="149"/>
        <end position="173"/>
    </location>
</feature>